<sequence>MHIRRQLDLEYWLAYGDSFPASGGVVEPPDPEPIPPIDVVAGKDYQEININDPSFVIPKSIDVGKGRIGVINTQLIEDYATLVNSMNKYARAQAVVERNRGRVHDYQLEAMKVVVRGAKYDVDDKVAVIVDKLGEIDAISSSRAFFVPEPLRVVLCVPPQMFLVKSGSKASLLQKYLSEEVDVDGFYLGDDSELGRTNLERKKHFEHLIDLVNHIKYLTECSVKGPKIEALHGKLRLQFSQMSKPVDDQVLPIPGHLNEAVVTILEEVREESRKRQREVEEAERKKKEAEEQRKKRIAEDNQRAIEAGEREYQALLQTLRDERANEKAYNKMVRRVLEDDRRYAREPEDDCKDEPEDGCKDEPDDDGKDEPEDGCKDEPDDEHKPDGTDV</sequence>
<feature type="compositionally biased region" description="Basic and acidic residues" evidence="1">
    <location>
        <begin position="328"/>
        <end position="346"/>
    </location>
</feature>
<dbReference type="Gramene" id="TVU12405">
    <property type="protein sequence ID" value="TVU12405"/>
    <property type="gene ID" value="EJB05_46048"/>
</dbReference>
<evidence type="ECO:0000313" key="3">
    <source>
        <dbReference type="Proteomes" id="UP000324897"/>
    </source>
</evidence>
<feature type="region of interest" description="Disordered" evidence="1">
    <location>
        <begin position="272"/>
        <end position="297"/>
    </location>
</feature>
<gene>
    <name evidence="2" type="ORF">EJB05_46048</name>
</gene>
<dbReference type="EMBL" id="RWGY01000039">
    <property type="protein sequence ID" value="TVU12405.1"/>
    <property type="molecule type" value="Genomic_DNA"/>
</dbReference>
<reference evidence="2 3" key="1">
    <citation type="journal article" date="2019" name="Sci. Rep.">
        <title>A high-quality genome of Eragrostis curvula grass provides insights into Poaceae evolution and supports new strategies to enhance forage quality.</title>
        <authorList>
            <person name="Carballo J."/>
            <person name="Santos B.A.C.M."/>
            <person name="Zappacosta D."/>
            <person name="Garbus I."/>
            <person name="Selva J.P."/>
            <person name="Gallo C.A."/>
            <person name="Diaz A."/>
            <person name="Albertini E."/>
            <person name="Caccamo M."/>
            <person name="Echenique V."/>
        </authorList>
    </citation>
    <scope>NUCLEOTIDE SEQUENCE [LARGE SCALE GENOMIC DNA]</scope>
    <source>
        <strain evidence="3">cv. Victoria</strain>
        <tissue evidence="2">Leaf</tissue>
    </source>
</reference>
<evidence type="ECO:0000313" key="2">
    <source>
        <dbReference type="EMBL" id="TVU12405.1"/>
    </source>
</evidence>
<accession>A0A5J9TM80</accession>
<proteinExistence type="predicted"/>
<protein>
    <submittedName>
        <fullName evidence="2">Uncharacterized protein</fullName>
    </submittedName>
</protein>
<evidence type="ECO:0000256" key="1">
    <source>
        <dbReference type="SAM" id="MobiDB-lite"/>
    </source>
</evidence>
<feature type="non-terminal residue" evidence="2">
    <location>
        <position position="1"/>
    </location>
</feature>
<feature type="compositionally biased region" description="Acidic residues" evidence="1">
    <location>
        <begin position="362"/>
        <end position="372"/>
    </location>
</feature>
<name>A0A5J9TM80_9POAL</name>
<dbReference type="AlphaFoldDB" id="A0A5J9TM80"/>
<feature type="compositionally biased region" description="Acidic residues" evidence="1">
    <location>
        <begin position="347"/>
        <end position="356"/>
    </location>
</feature>
<dbReference type="Proteomes" id="UP000324897">
    <property type="component" value="Chromosome 3"/>
</dbReference>
<feature type="region of interest" description="Disordered" evidence="1">
    <location>
        <begin position="328"/>
        <end position="390"/>
    </location>
</feature>
<feature type="compositionally biased region" description="Basic and acidic residues" evidence="1">
    <location>
        <begin position="373"/>
        <end position="390"/>
    </location>
</feature>
<organism evidence="2 3">
    <name type="scientific">Eragrostis curvula</name>
    <name type="common">weeping love grass</name>
    <dbReference type="NCBI Taxonomy" id="38414"/>
    <lineage>
        <taxon>Eukaryota</taxon>
        <taxon>Viridiplantae</taxon>
        <taxon>Streptophyta</taxon>
        <taxon>Embryophyta</taxon>
        <taxon>Tracheophyta</taxon>
        <taxon>Spermatophyta</taxon>
        <taxon>Magnoliopsida</taxon>
        <taxon>Liliopsida</taxon>
        <taxon>Poales</taxon>
        <taxon>Poaceae</taxon>
        <taxon>PACMAD clade</taxon>
        <taxon>Chloridoideae</taxon>
        <taxon>Eragrostideae</taxon>
        <taxon>Eragrostidinae</taxon>
        <taxon>Eragrostis</taxon>
    </lineage>
</organism>
<keyword evidence="3" id="KW-1185">Reference proteome</keyword>
<comment type="caution">
    <text evidence="2">The sequence shown here is derived from an EMBL/GenBank/DDBJ whole genome shotgun (WGS) entry which is preliminary data.</text>
</comment>